<dbReference type="EMBL" id="SGWQ01000001">
    <property type="protein sequence ID" value="RZS44889.1"/>
    <property type="molecule type" value="Genomic_DNA"/>
</dbReference>
<dbReference type="SUPFAM" id="SSF52540">
    <property type="entry name" value="P-loop containing nucleoside triphosphate hydrolases"/>
    <property type="match status" value="1"/>
</dbReference>
<dbReference type="Pfam" id="PF00196">
    <property type="entry name" value="GerE"/>
    <property type="match status" value="1"/>
</dbReference>
<keyword evidence="2" id="KW-0418">Kinase</keyword>
<dbReference type="Gene3D" id="1.25.40.10">
    <property type="entry name" value="Tetratricopeptide repeat domain"/>
    <property type="match status" value="1"/>
</dbReference>
<comment type="caution">
    <text evidence="2">The sequence shown here is derived from an EMBL/GenBank/DDBJ whole genome shotgun (WGS) entry which is preliminary data.</text>
</comment>
<dbReference type="OrthoDB" id="9812579at2"/>
<dbReference type="PANTHER" id="PTHR47691:SF3">
    <property type="entry name" value="HTH-TYPE TRANSCRIPTIONAL REGULATOR RV0890C-RELATED"/>
    <property type="match status" value="1"/>
</dbReference>
<evidence type="ECO:0000313" key="3">
    <source>
        <dbReference type="Proteomes" id="UP000294257"/>
    </source>
</evidence>
<proteinExistence type="predicted"/>
<dbReference type="GO" id="GO:0006355">
    <property type="term" value="P:regulation of DNA-templated transcription"/>
    <property type="evidence" value="ECO:0007669"/>
    <property type="project" value="InterPro"/>
</dbReference>
<sequence length="758" mass="83204">MPVRGSVETLPVEFTSYVGRQAELATAQRLLTEHRVLTLTGVGGVGKSRLAMRITTAVRDGFADGAAYVELAELRNADLLATTVADRLGLYDQSGRAALDVIIDHLRERQVLLVLDNCEHLVADCARMVSALVAACPGVTVLCTSRESLGAEGEQLLVVPPMSVPEGVTSTADLTGYEAVRLLVERATAVVPTFRVTEHNQAAIARVCEQLDGLPLAIELAAVRLRSLSVAQLADRLSDRLSLLTLGRRSAPRRQRTLRAMLDWSYELCSEPERAVLARASVFSGGFDLAAARHVCRDEDMTPDEIPDVLDKLVAKSLLAAGESRYRMLETVREYGADRLRSDDQQRVARRHRDWFAGLTAAYEAGWMGADQVTWVERIQREHPNIRVALDYCATEPGQAAAGLRMANQLDVYWTVRGFLSEARLWLNRMLVTVPPDTPERVFAQRLMAWCALLQGDIEAGTAALETGTELADRVGDEVSTAYVTVGWGLANLFTHKESLARDQFAEALAVFREHGVAHGEGYAGFLHGLATAVTGDVETGRALIDERIQAGEAIGENFWRSWGLWALGITELFYGDEDAAERAALEAFRLQEQLGNRSAQPFAVHVIGAVAVRRGRMDRSATLSGIALRMWQSLGANPDRFGLFTTKILFYGNHALDVLGEAEYYRHYLYGNAMTWDQVLGYLLGESGTTPRENQLTKREHEIAGLLAEGLSNQQIAAKLFIAPRTAETHVGRILTKLGFHDRAQVAGWHAAQNPPA</sequence>
<feature type="domain" description="HTH luxR-type" evidence="1">
    <location>
        <begin position="690"/>
        <end position="755"/>
    </location>
</feature>
<dbReference type="InterPro" id="IPR049945">
    <property type="entry name" value="AAA_22"/>
</dbReference>
<dbReference type="GO" id="GO:0004674">
    <property type="term" value="F:protein serine/threonine kinase activity"/>
    <property type="evidence" value="ECO:0007669"/>
    <property type="project" value="UniProtKB-KW"/>
</dbReference>
<dbReference type="SMART" id="SM00421">
    <property type="entry name" value="HTH_LUXR"/>
    <property type="match status" value="1"/>
</dbReference>
<evidence type="ECO:0000313" key="2">
    <source>
        <dbReference type="EMBL" id="RZS44889.1"/>
    </source>
</evidence>
<dbReference type="InterPro" id="IPR011990">
    <property type="entry name" value="TPR-like_helical_dom_sf"/>
</dbReference>
<dbReference type="SUPFAM" id="SSF46894">
    <property type="entry name" value="C-terminal effector domain of the bipartite response regulators"/>
    <property type="match status" value="1"/>
</dbReference>
<dbReference type="AlphaFoldDB" id="A0A4Q7L5H9"/>
<dbReference type="InterPro" id="IPR000792">
    <property type="entry name" value="Tscrpt_reg_LuxR_C"/>
</dbReference>
<dbReference type="InterPro" id="IPR016032">
    <property type="entry name" value="Sig_transdc_resp-reg_C-effctor"/>
</dbReference>
<keyword evidence="2" id="KW-0808">Transferase</keyword>
<dbReference type="Pfam" id="PF25872">
    <property type="entry name" value="HTH_77"/>
    <property type="match status" value="1"/>
</dbReference>
<dbReference type="InterPro" id="IPR036388">
    <property type="entry name" value="WH-like_DNA-bd_sf"/>
</dbReference>
<dbReference type="PANTHER" id="PTHR47691">
    <property type="entry name" value="REGULATOR-RELATED"/>
    <property type="match status" value="1"/>
</dbReference>
<dbReference type="Gene3D" id="1.10.10.10">
    <property type="entry name" value="Winged helix-like DNA-binding domain superfamily/Winged helix DNA-binding domain"/>
    <property type="match status" value="1"/>
</dbReference>
<dbReference type="CDD" id="cd06170">
    <property type="entry name" value="LuxR_C_like"/>
    <property type="match status" value="1"/>
</dbReference>
<dbReference type="RefSeq" id="WP_130342511.1">
    <property type="nucleotide sequence ID" value="NZ_SGWQ01000001.1"/>
</dbReference>
<gene>
    <name evidence="2" type="ORF">EV193_101769</name>
</gene>
<organism evidence="2 3">
    <name type="scientific">Herbihabitans rhizosphaerae</name>
    <dbReference type="NCBI Taxonomy" id="1872711"/>
    <lineage>
        <taxon>Bacteria</taxon>
        <taxon>Bacillati</taxon>
        <taxon>Actinomycetota</taxon>
        <taxon>Actinomycetes</taxon>
        <taxon>Pseudonocardiales</taxon>
        <taxon>Pseudonocardiaceae</taxon>
        <taxon>Herbihabitans</taxon>
    </lineage>
</organism>
<dbReference type="PRINTS" id="PR00038">
    <property type="entry name" value="HTHLUXR"/>
</dbReference>
<dbReference type="PRINTS" id="PR00364">
    <property type="entry name" value="DISEASERSIST"/>
</dbReference>
<dbReference type="PROSITE" id="PS50043">
    <property type="entry name" value="HTH_LUXR_2"/>
    <property type="match status" value="1"/>
</dbReference>
<name>A0A4Q7L5H9_9PSEU</name>
<dbReference type="GO" id="GO:0003677">
    <property type="term" value="F:DNA binding"/>
    <property type="evidence" value="ECO:0007669"/>
    <property type="project" value="InterPro"/>
</dbReference>
<protein>
    <submittedName>
        <fullName evidence="2">Non-specific serine/threonine protein kinase</fullName>
    </submittedName>
</protein>
<dbReference type="Pfam" id="PF13401">
    <property type="entry name" value="AAA_22"/>
    <property type="match status" value="1"/>
</dbReference>
<dbReference type="SUPFAM" id="SSF48452">
    <property type="entry name" value="TPR-like"/>
    <property type="match status" value="1"/>
</dbReference>
<dbReference type="InterPro" id="IPR058852">
    <property type="entry name" value="HTH_77"/>
</dbReference>
<evidence type="ECO:0000259" key="1">
    <source>
        <dbReference type="PROSITE" id="PS50043"/>
    </source>
</evidence>
<dbReference type="GO" id="GO:0043531">
    <property type="term" value="F:ADP binding"/>
    <property type="evidence" value="ECO:0007669"/>
    <property type="project" value="InterPro"/>
</dbReference>
<dbReference type="Proteomes" id="UP000294257">
    <property type="component" value="Unassembled WGS sequence"/>
</dbReference>
<dbReference type="Gene3D" id="3.40.50.300">
    <property type="entry name" value="P-loop containing nucleotide triphosphate hydrolases"/>
    <property type="match status" value="1"/>
</dbReference>
<keyword evidence="2" id="KW-0723">Serine/threonine-protein kinase</keyword>
<accession>A0A4Q7L5H9</accession>
<keyword evidence="3" id="KW-1185">Reference proteome</keyword>
<reference evidence="2 3" key="1">
    <citation type="submission" date="2019-02" db="EMBL/GenBank/DDBJ databases">
        <title>Genomic Encyclopedia of Type Strains, Phase IV (KMG-IV): sequencing the most valuable type-strain genomes for metagenomic binning, comparative biology and taxonomic classification.</title>
        <authorList>
            <person name="Goeker M."/>
        </authorList>
    </citation>
    <scope>NUCLEOTIDE SEQUENCE [LARGE SCALE GENOMIC DNA]</scope>
    <source>
        <strain evidence="2 3">DSM 101727</strain>
    </source>
</reference>
<dbReference type="InterPro" id="IPR027417">
    <property type="entry name" value="P-loop_NTPase"/>
</dbReference>